<keyword evidence="4" id="KW-1185">Reference proteome</keyword>
<feature type="compositionally biased region" description="Basic and acidic residues" evidence="2">
    <location>
        <begin position="8"/>
        <end position="25"/>
    </location>
</feature>
<evidence type="ECO:0000256" key="2">
    <source>
        <dbReference type="SAM" id="MobiDB-lite"/>
    </source>
</evidence>
<organism evidence="3 4">
    <name type="scientific">Circinella minor</name>
    <dbReference type="NCBI Taxonomy" id="1195481"/>
    <lineage>
        <taxon>Eukaryota</taxon>
        <taxon>Fungi</taxon>
        <taxon>Fungi incertae sedis</taxon>
        <taxon>Mucoromycota</taxon>
        <taxon>Mucoromycotina</taxon>
        <taxon>Mucoromycetes</taxon>
        <taxon>Mucorales</taxon>
        <taxon>Lichtheimiaceae</taxon>
        <taxon>Circinella</taxon>
    </lineage>
</organism>
<proteinExistence type="predicted"/>
<feature type="region of interest" description="Disordered" evidence="2">
    <location>
        <begin position="1"/>
        <end position="25"/>
    </location>
</feature>
<evidence type="ECO:0000256" key="1">
    <source>
        <dbReference type="SAM" id="Coils"/>
    </source>
</evidence>
<feature type="region of interest" description="Disordered" evidence="2">
    <location>
        <begin position="303"/>
        <end position="322"/>
    </location>
</feature>
<accession>A0A8H7RTE8</accession>
<evidence type="ECO:0000313" key="4">
    <source>
        <dbReference type="Proteomes" id="UP000646827"/>
    </source>
</evidence>
<dbReference type="OrthoDB" id="2301179at2759"/>
<feature type="coiled-coil region" evidence="1">
    <location>
        <begin position="160"/>
        <end position="187"/>
    </location>
</feature>
<name>A0A8H7RTE8_9FUNG</name>
<reference evidence="3 4" key="1">
    <citation type="submission" date="2020-12" db="EMBL/GenBank/DDBJ databases">
        <title>Metabolic potential, ecology and presence of endohyphal bacteria is reflected in genomic diversity of Mucoromycotina.</title>
        <authorList>
            <person name="Muszewska A."/>
            <person name="Okrasinska A."/>
            <person name="Steczkiewicz K."/>
            <person name="Drgas O."/>
            <person name="Orlowska M."/>
            <person name="Perlinska-Lenart U."/>
            <person name="Aleksandrzak-Piekarczyk T."/>
            <person name="Szatraj K."/>
            <person name="Zielenkiewicz U."/>
            <person name="Pilsyk S."/>
            <person name="Malc E."/>
            <person name="Mieczkowski P."/>
            <person name="Kruszewska J.S."/>
            <person name="Biernat P."/>
            <person name="Pawlowska J."/>
        </authorList>
    </citation>
    <scope>NUCLEOTIDE SEQUENCE [LARGE SCALE GENOMIC DNA]</scope>
    <source>
        <strain evidence="3 4">CBS 142.35</strain>
    </source>
</reference>
<gene>
    <name evidence="3" type="ORF">INT45_009912</name>
</gene>
<dbReference type="EMBL" id="JAEPRB010000409">
    <property type="protein sequence ID" value="KAG2216415.1"/>
    <property type="molecule type" value="Genomic_DNA"/>
</dbReference>
<dbReference type="Proteomes" id="UP000646827">
    <property type="component" value="Unassembled WGS sequence"/>
</dbReference>
<comment type="caution">
    <text evidence="3">The sequence shown here is derived from an EMBL/GenBank/DDBJ whole genome shotgun (WGS) entry which is preliminary data.</text>
</comment>
<evidence type="ECO:0000313" key="3">
    <source>
        <dbReference type="EMBL" id="KAG2216415.1"/>
    </source>
</evidence>
<dbReference type="AlphaFoldDB" id="A0A8H7RTE8"/>
<keyword evidence="1" id="KW-0175">Coiled coil</keyword>
<sequence length="423" mass="47860">MPTVGERIAAREQRNAERRVAVEQENAQRRALEMEDRIRALEAQNAGLVSRVEAMGDVIARQVMAQQVAPSVVNHVGTAIPVPSIPVGRVPTVSDAIRKQNEELRTEGFNLSEKYTTPHNRAARSRIMSYVQGLQRPPDNRERIAAREQRNAERRVAVEQENAQRRALEMEDRIRALEAQNAGLVSRVEAMGDVIARQVMAQQVAPSVVNHVGTAIPVPSIPVGRVPTVSDAIRKQNEELRTEGFNLSEKYTTPHNRAARSRIMSYVQGLQRFEISSEDLSKMVYNHFDNERAKQRLTPARAAVRKTTNRRNGRRHMKCKRRRTAFGRHQAELEPCFSGGEALLQSKYMSDEETDAEYSGEVGKRVVVKKLQWLNEKGKRFFARLDELSPPAPSIGLLRVEGVSNVVLNDDERQQLKEWVVDQ</sequence>
<protein>
    <submittedName>
        <fullName evidence="3">Uncharacterized protein</fullName>
    </submittedName>
</protein>